<feature type="non-terminal residue" evidence="2">
    <location>
        <position position="1"/>
    </location>
</feature>
<accession>A0A0F8N004</accession>
<dbReference type="EMBL" id="JJPZ01000076">
    <property type="protein sequence ID" value="KKH11126.1"/>
    <property type="molecule type" value="Genomic_DNA"/>
</dbReference>
<dbReference type="PATRIC" id="fig|2209.71.peg.813"/>
<sequence length="287" mass="33540">RFKEKNEEARVHFIPYLKEGVFVTLCAPVVIKNKNKILSSLLDSPKTTGELAEELGYVKSNGDRKYHSIDRLLKDLEENGYLVSKKEKIENQSGAPPRRYSINYSFENLVNILNEDPGLISKMQTNDSVLESILKITRTRSYKHRISFENTGRVETYIEKDKPLSEKLERELKAELKEKFRLSPEFFRYFLNNCDSNLRNRLIELAEFNEKIEGNGYKKEKERFVNNWKAHNNTCSEMNAPGFDTAFKVCVFRDILNGQSSEEAKEYLIKIEQEKKEAEEYIKKLKG</sequence>
<evidence type="ECO:0000313" key="1">
    <source>
        <dbReference type="EMBL" id="KKG75155.1"/>
    </source>
</evidence>
<dbReference type="CDD" id="cd00090">
    <property type="entry name" value="HTH_ARSR"/>
    <property type="match status" value="1"/>
</dbReference>
<dbReference type="EMBL" id="JJPN01000014">
    <property type="protein sequence ID" value="KKG75155.1"/>
    <property type="molecule type" value="Genomic_DNA"/>
</dbReference>
<name>A0A0F8N004_METMZ</name>
<comment type="caution">
    <text evidence="2">The sequence shown here is derived from an EMBL/GenBank/DDBJ whole genome shotgun (WGS) entry which is preliminary data.</text>
</comment>
<evidence type="ECO:0000313" key="2">
    <source>
        <dbReference type="EMBL" id="KKH11126.1"/>
    </source>
</evidence>
<dbReference type="Proteomes" id="UP000034944">
    <property type="component" value="Unassembled WGS sequence"/>
</dbReference>
<proteinExistence type="predicted"/>
<gene>
    <name evidence="1" type="ORF">DU46_03780</name>
    <name evidence="2" type="ORF">DU62_02820</name>
</gene>
<reference evidence="3 4" key="1">
    <citation type="journal article" date="2015" name="ISME J.">
        <title>Genomic and phenotypic differentiation among Methanosarcina mazei populations from Columbia River sediment.</title>
        <authorList>
            <person name="Youngblut N.D."/>
            <person name="Wirth J.S."/>
            <person name="Henriksen J.R."/>
            <person name="Smith M."/>
            <person name="Simon H."/>
            <person name="Metcalf W.W."/>
            <person name="Whitaker R.J."/>
        </authorList>
    </citation>
    <scope>NUCLEOTIDE SEQUENCE [LARGE SCALE GENOMIC DNA]</scope>
    <source>
        <strain evidence="1 3">3.H.A.1A.2</strain>
        <strain evidence="2 4">3.H.T.1A.2</strain>
    </source>
</reference>
<dbReference type="Gene3D" id="1.10.10.10">
    <property type="entry name" value="Winged helix-like DNA-binding domain superfamily/Winged helix DNA-binding domain"/>
    <property type="match status" value="1"/>
</dbReference>
<protein>
    <submittedName>
        <fullName evidence="2">Uncharacterized protein</fullName>
    </submittedName>
</protein>
<dbReference type="SUPFAM" id="SSF46785">
    <property type="entry name" value="Winged helix' DNA-binding domain"/>
    <property type="match status" value="1"/>
</dbReference>
<dbReference type="AlphaFoldDB" id="A0A0F8N004"/>
<dbReference type="InterPro" id="IPR036390">
    <property type="entry name" value="WH_DNA-bd_sf"/>
</dbReference>
<organism evidence="2 4">
    <name type="scientific">Methanosarcina mazei</name>
    <name type="common">Methanosarcina frisia</name>
    <dbReference type="NCBI Taxonomy" id="2209"/>
    <lineage>
        <taxon>Archaea</taxon>
        <taxon>Methanobacteriati</taxon>
        <taxon>Methanobacteriota</taxon>
        <taxon>Stenosarchaea group</taxon>
        <taxon>Methanomicrobia</taxon>
        <taxon>Methanosarcinales</taxon>
        <taxon>Methanosarcinaceae</taxon>
        <taxon>Methanosarcina</taxon>
    </lineage>
</organism>
<dbReference type="InterPro" id="IPR011991">
    <property type="entry name" value="ArsR-like_HTH"/>
</dbReference>
<dbReference type="Proteomes" id="UP000034074">
    <property type="component" value="Unassembled WGS sequence"/>
</dbReference>
<evidence type="ECO:0000313" key="4">
    <source>
        <dbReference type="Proteomes" id="UP000034944"/>
    </source>
</evidence>
<evidence type="ECO:0000313" key="3">
    <source>
        <dbReference type="Proteomes" id="UP000034074"/>
    </source>
</evidence>
<dbReference type="InterPro" id="IPR036388">
    <property type="entry name" value="WH-like_DNA-bd_sf"/>
</dbReference>
<dbReference type="RefSeq" id="WP_048045058.1">
    <property type="nucleotide sequence ID" value="NZ_JJPN01000014.1"/>
</dbReference>